<dbReference type="EMBL" id="JARK01000077">
    <property type="protein sequence ID" value="EYC43927.1"/>
    <property type="molecule type" value="Genomic_DNA"/>
</dbReference>
<dbReference type="InterPro" id="IPR040442">
    <property type="entry name" value="Pyrv_kinase-like_dom_sf"/>
</dbReference>
<dbReference type="PANTHER" id="PTHR11105">
    <property type="entry name" value="CITRATE LYASE SUBUNIT BETA-RELATED"/>
    <property type="match status" value="1"/>
</dbReference>
<dbReference type="PANTHER" id="PTHR11105:SF0">
    <property type="entry name" value="CITRAMALYL-COA LYASE, MITOCHONDRIAL"/>
    <property type="match status" value="1"/>
</dbReference>
<gene>
    <name evidence="1" type="primary">Acey_s0477.g2185</name>
    <name evidence="1" type="ORF">Y032_0477g2185</name>
</gene>
<dbReference type="InterPro" id="IPR040186">
    <property type="entry name" value="Citramalyl-CoA_lyase"/>
</dbReference>
<dbReference type="GO" id="GO:0106064">
    <property type="term" value="P:regulation of cobalamin metabolic process"/>
    <property type="evidence" value="ECO:0007669"/>
    <property type="project" value="TreeGrafter"/>
</dbReference>
<evidence type="ECO:0000313" key="2">
    <source>
        <dbReference type="Proteomes" id="UP000024635"/>
    </source>
</evidence>
<dbReference type="AlphaFoldDB" id="A0A016WXD9"/>
<dbReference type="Proteomes" id="UP000024635">
    <property type="component" value="Unassembled WGS sequence"/>
</dbReference>
<dbReference type="STRING" id="53326.A0A016WXD9"/>
<organism evidence="1 2">
    <name type="scientific">Ancylostoma ceylanicum</name>
    <dbReference type="NCBI Taxonomy" id="53326"/>
    <lineage>
        <taxon>Eukaryota</taxon>
        <taxon>Metazoa</taxon>
        <taxon>Ecdysozoa</taxon>
        <taxon>Nematoda</taxon>
        <taxon>Chromadorea</taxon>
        <taxon>Rhabditida</taxon>
        <taxon>Rhabditina</taxon>
        <taxon>Rhabditomorpha</taxon>
        <taxon>Strongyloidea</taxon>
        <taxon>Ancylostomatidae</taxon>
        <taxon>Ancylostomatinae</taxon>
        <taxon>Ancylostoma</taxon>
    </lineage>
</organism>
<dbReference type="GO" id="GO:0047777">
    <property type="term" value="F:(S)-citramalyl-CoA lyase activity"/>
    <property type="evidence" value="ECO:0007669"/>
    <property type="project" value="TreeGrafter"/>
</dbReference>
<comment type="caution">
    <text evidence="1">The sequence shown here is derived from an EMBL/GenBank/DDBJ whole genome shotgun (WGS) entry which is preliminary data.</text>
</comment>
<proteinExistence type="predicted"/>
<evidence type="ECO:0008006" key="3">
    <source>
        <dbReference type="Google" id="ProtNLM"/>
    </source>
</evidence>
<dbReference type="Gene3D" id="3.20.20.60">
    <property type="entry name" value="Phosphoenolpyruvate-binding domains"/>
    <property type="match status" value="1"/>
</dbReference>
<evidence type="ECO:0000313" key="1">
    <source>
        <dbReference type="EMBL" id="EYC43927.1"/>
    </source>
</evidence>
<dbReference type="OrthoDB" id="1773at2759"/>
<reference evidence="2" key="1">
    <citation type="journal article" date="2015" name="Nat. Genet.">
        <title>The genome and transcriptome of the zoonotic hookworm Ancylostoma ceylanicum identify infection-specific gene families.</title>
        <authorList>
            <person name="Schwarz E.M."/>
            <person name="Hu Y."/>
            <person name="Antoshechkin I."/>
            <person name="Miller M.M."/>
            <person name="Sternberg P.W."/>
            <person name="Aroian R.V."/>
        </authorList>
    </citation>
    <scope>NUCLEOTIDE SEQUENCE</scope>
    <source>
        <strain evidence="2">HY135</strain>
    </source>
</reference>
<protein>
    <recommendedName>
        <fullName evidence="3">HpcH/HpaI aldolase/citrate lyase domain-containing protein</fullName>
    </recommendedName>
</protein>
<accession>A0A016WXD9</accession>
<sequence>MTSNYFNVKYSELQTAVGKGRDRGAAFMGRDTGVLHARSGCPAACIQLLEFTIQSYVVPVVQEAFMPPAEKVEWATELVHAFSQHQAEGKGAFQFRGQMIDRPLLLQALNIIQLVESVGGISTGK</sequence>
<keyword evidence="2" id="KW-1185">Reference proteome</keyword>
<name>A0A016WXD9_9BILA</name>